<evidence type="ECO:0000313" key="2">
    <source>
        <dbReference type="Proteomes" id="UP000612055"/>
    </source>
</evidence>
<keyword evidence="2" id="KW-1185">Reference proteome</keyword>
<dbReference type="Proteomes" id="UP000612055">
    <property type="component" value="Unassembled WGS sequence"/>
</dbReference>
<dbReference type="OrthoDB" id="2018788at2759"/>
<accession>A0A836BVR1</accession>
<reference evidence="1" key="1">
    <citation type="journal article" date="2020" name="bioRxiv">
        <title>Comparative genomics of Chlamydomonas.</title>
        <authorList>
            <person name="Craig R.J."/>
            <person name="Hasan A.R."/>
            <person name="Ness R.W."/>
            <person name="Keightley P.D."/>
        </authorList>
    </citation>
    <scope>NUCLEOTIDE SEQUENCE</scope>
    <source>
        <strain evidence="1">CCAP 11/70</strain>
    </source>
</reference>
<organism evidence="1 2">
    <name type="scientific">Edaphochlamys debaryana</name>
    <dbReference type="NCBI Taxonomy" id="47281"/>
    <lineage>
        <taxon>Eukaryota</taxon>
        <taxon>Viridiplantae</taxon>
        <taxon>Chlorophyta</taxon>
        <taxon>core chlorophytes</taxon>
        <taxon>Chlorophyceae</taxon>
        <taxon>CS clade</taxon>
        <taxon>Chlamydomonadales</taxon>
        <taxon>Chlamydomonadales incertae sedis</taxon>
        <taxon>Edaphochlamys</taxon>
    </lineage>
</organism>
<evidence type="ECO:0000313" key="1">
    <source>
        <dbReference type="EMBL" id="KAG2490705.1"/>
    </source>
</evidence>
<gene>
    <name evidence="1" type="ORF">HYH03_010866</name>
</gene>
<protein>
    <submittedName>
        <fullName evidence="1">Uncharacterized protein</fullName>
    </submittedName>
</protein>
<dbReference type="EMBL" id="JAEHOE010000059">
    <property type="protein sequence ID" value="KAG2490705.1"/>
    <property type="molecule type" value="Genomic_DNA"/>
</dbReference>
<dbReference type="AlphaFoldDB" id="A0A836BVR1"/>
<proteinExistence type="predicted"/>
<comment type="caution">
    <text evidence="1">The sequence shown here is derived from an EMBL/GenBank/DDBJ whole genome shotgun (WGS) entry which is preliminary data.</text>
</comment>
<sequence>MLSLQSRTAAGRACCPGRRCVTARAVVADGSVATRPLQLHAGETTIALPFTTEKARELQGEFQKLFQAFGEKQKSTRPKRFDMMEWVHADDKVSLEVFCNPNAHSTAFDAKLLITLVSAGGLRVTTEARLSGVTSDIDNWLQGL</sequence>
<name>A0A836BVR1_9CHLO</name>